<reference evidence="2" key="1">
    <citation type="submission" date="2023-03" db="EMBL/GenBank/DDBJ databases">
        <title>Massive genome expansion in bonnet fungi (Mycena s.s.) driven by repeated elements and novel gene families across ecological guilds.</title>
        <authorList>
            <consortium name="Lawrence Berkeley National Laboratory"/>
            <person name="Harder C.B."/>
            <person name="Miyauchi S."/>
            <person name="Viragh M."/>
            <person name="Kuo A."/>
            <person name="Thoen E."/>
            <person name="Andreopoulos B."/>
            <person name="Lu D."/>
            <person name="Skrede I."/>
            <person name="Drula E."/>
            <person name="Henrissat B."/>
            <person name="Morin E."/>
            <person name="Kohler A."/>
            <person name="Barry K."/>
            <person name="LaButti K."/>
            <person name="Morin E."/>
            <person name="Salamov A."/>
            <person name="Lipzen A."/>
            <person name="Mereny Z."/>
            <person name="Hegedus B."/>
            <person name="Baldrian P."/>
            <person name="Stursova M."/>
            <person name="Weitz H."/>
            <person name="Taylor A."/>
            <person name="Grigoriev I.V."/>
            <person name="Nagy L.G."/>
            <person name="Martin F."/>
            <person name="Kauserud H."/>
        </authorList>
    </citation>
    <scope>NUCLEOTIDE SEQUENCE</scope>
    <source>
        <strain evidence="2">9284</strain>
    </source>
</reference>
<dbReference type="AlphaFoldDB" id="A0AAD7B1G7"/>
<dbReference type="EMBL" id="JARKIF010000055">
    <property type="protein sequence ID" value="KAJ7606672.1"/>
    <property type="molecule type" value="Genomic_DNA"/>
</dbReference>
<organism evidence="2 3">
    <name type="scientific">Roridomyces roridus</name>
    <dbReference type="NCBI Taxonomy" id="1738132"/>
    <lineage>
        <taxon>Eukaryota</taxon>
        <taxon>Fungi</taxon>
        <taxon>Dikarya</taxon>
        <taxon>Basidiomycota</taxon>
        <taxon>Agaricomycotina</taxon>
        <taxon>Agaricomycetes</taxon>
        <taxon>Agaricomycetidae</taxon>
        <taxon>Agaricales</taxon>
        <taxon>Marasmiineae</taxon>
        <taxon>Mycenaceae</taxon>
        <taxon>Roridomyces</taxon>
    </lineage>
</organism>
<comment type="caution">
    <text evidence="2">The sequence shown here is derived from an EMBL/GenBank/DDBJ whole genome shotgun (WGS) entry which is preliminary data.</text>
</comment>
<gene>
    <name evidence="2" type="ORF">FB45DRAFT_1136830</name>
</gene>
<evidence type="ECO:0000256" key="1">
    <source>
        <dbReference type="SAM" id="MobiDB-lite"/>
    </source>
</evidence>
<accession>A0AAD7B1G7</accession>
<evidence type="ECO:0000313" key="3">
    <source>
        <dbReference type="Proteomes" id="UP001221142"/>
    </source>
</evidence>
<evidence type="ECO:0000313" key="2">
    <source>
        <dbReference type="EMBL" id="KAJ7606672.1"/>
    </source>
</evidence>
<feature type="non-terminal residue" evidence="2">
    <location>
        <position position="195"/>
    </location>
</feature>
<proteinExistence type="predicted"/>
<keyword evidence="3" id="KW-1185">Reference proteome</keyword>
<name>A0AAD7B1G7_9AGAR</name>
<dbReference type="Proteomes" id="UP001221142">
    <property type="component" value="Unassembled WGS sequence"/>
</dbReference>
<feature type="region of interest" description="Disordered" evidence="1">
    <location>
        <begin position="114"/>
        <end position="138"/>
    </location>
</feature>
<protein>
    <submittedName>
        <fullName evidence="2">Uncharacterized protein</fullName>
    </submittedName>
</protein>
<sequence>TRPWLTLTFAYKNPHSQSSWSSHYLAYFPLAILQVPTTMPYWSCPQIGCPFMTDNEDAFVQYLLSKQVPAPPTQRPNPYAPISPAATYAPNAMASDAAYYNPNFRNPRTPAQVLEKAYGPPGDEPRSSKPVKPVTQQQARGVIPLGDASPAVLLHHPRFVLAAAAAVVIVYEDPRQIMATEIQTSTITIHRSIDS</sequence>